<feature type="compositionally biased region" description="Basic and acidic residues" evidence="1">
    <location>
        <begin position="7"/>
        <end position="21"/>
    </location>
</feature>
<feature type="region of interest" description="Disordered" evidence="1">
    <location>
        <begin position="1"/>
        <end position="24"/>
    </location>
</feature>
<dbReference type="RefSeq" id="WP_220227696.1">
    <property type="nucleotide sequence ID" value="NZ_JAICBX010000001.1"/>
</dbReference>
<dbReference type="InterPro" id="IPR011989">
    <property type="entry name" value="ARM-like"/>
</dbReference>
<organism evidence="2 3">
    <name type="scientific">Flavimaribacter sediminis</name>
    <dbReference type="NCBI Taxonomy" id="2865987"/>
    <lineage>
        <taxon>Bacteria</taxon>
        <taxon>Pseudomonadati</taxon>
        <taxon>Pseudomonadota</taxon>
        <taxon>Alphaproteobacteria</taxon>
        <taxon>Hyphomicrobiales</taxon>
        <taxon>Rhizobiaceae</taxon>
        <taxon>Flavimaribacter</taxon>
    </lineage>
</organism>
<evidence type="ECO:0008006" key="4">
    <source>
        <dbReference type="Google" id="ProtNLM"/>
    </source>
</evidence>
<proteinExistence type="predicted"/>
<dbReference type="EMBL" id="JAICBX010000001">
    <property type="protein sequence ID" value="MBW8637067.1"/>
    <property type="molecule type" value="Genomic_DNA"/>
</dbReference>
<evidence type="ECO:0000256" key="1">
    <source>
        <dbReference type="SAM" id="MobiDB-lite"/>
    </source>
</evidence>
<dbReference type="Proteomes" id="UP001196509">
    <property type="component" value="Unassembled WGS sequence"/>
</dbReference>
<sequence length="179" mass="19741">MDAVEASIRDRLHEGDRRETAPSETVAAMALSDSKVLGAVLECLDDPDPGVVSHAAHALMRVGEQRPELFEPFCDFLLERLARLKQWEIGEQLPKILVRVNLSDFQVEALVRTLERNIASEWSIVAACSLQAIVDLAMSGRIDAQRAKTHLDSALTSKRKALAARARRLSARLAQATMS</sequence>
<keyword evidence="3" id="KW-1185">Reference proteome</keyword>
<accession>A0AAE2ZP83</accession>
<evidence type="ECO:0000313" key="3">
    <source>
        <dbReference type="Proteomes" id="UP001196509"/>
    </source>
</evidence>
<name>A0AAE2ZP83_9HYPH</name>
<dbReference type="AlphaFoldDB" id="A0AAE2ZP83"/>
<evidence type="ECO:0000313" key="2">
    <source>
        <dbReference type="EMBL" id="MBW8637067.1"/>
    </source>
</evidence>
<gene>
    <name evidence="2" type="ORF">K1W69_07690</name>
</gene>
<reference evidence="2" key="1">
    <citation type="submission" date="2021-08" db="EMBL/GenBank/DDBJ databases">
        <title>Hoeflea bacterium WL0058 sp. nov., isolated from the sediment.</title>
        <authorList>
            <person name="Wang L."/>
            <person name="Zhang D."/>
        </authorList>
    </citation>
    <scope>NUCLEOTIDE SEQUENCE</scope>
    <source>
        <strain evidence="2">WL0058</strain>
    </source>
</reference>
<dbReference type="Gene3D" id="1.25.10.10">
    <property type="entry name" value="Leucine-rich Repeat Variant"/>
    <property type="match status" value="1"/>
</dbReference>
<protein>
    <recommendedName>
        <fullName evidence="4">HEAT repeat domain-containing protein</fullName>
    </recommendedName>
</protein>
<dbReference type="InterPro" id="IPR016024">
    <property type="entry name" value="ARM-type_fold"/>
</dbReference>
<dbReference type="SUPFAM" id="SSF48371">
    <property type="entry name" value="ARM repeat"/>
    <property type="match status" value="1"/>
</dbReference>
<comment type="caution">
    <text evidence="2">The sequence shown here is derived from an EMBL/GenBank/DDBJ whole genome shotgun (WGS) entry which is preliminary data.</text>
</comment>